<dbReference type="GeneID" id="98568126"/>
<evidence type="ECO:0000313" key="1">
    <source>
        <dbReference type="EMBL" id="RST95724.1"/>
    </source>
</evidence>
<dbReference type="RefSeq" id="WP_126779522.1">
    <property type="nucleotide sequence ID" value="NZ_NGJU01000009.1"/>
</dbReference>
<name>A0A429ZPU5_9ENTE</name>
<dbReference type="Gene3D" id="3.40.50.300">
    <property type="entry name" value="P-loop containing nucleotide triphosphate hydrolases"/>
    <property type="match status" value="2"/>
</dbReference>
<gene>
    <name evidence="1" type="ORF">CBF35_07065</name>
</gene>
<dbReference type="AlphaFoldDB" id="A0A429ZPU5"/>
<keyword evidence="2" id="KW-1185">Reference proteome</keyword>
<evidence type="ECO:0000313" key="2">
    <source>
        <dbReference type="Proteomes" id="UP000287239"/>
    </source>
</evidence>
<accession>A0A429ZPU5</accession>
<protein>
    <recommendedName>
        <fullName evidence="3">DNA2/NAM7 helicase-like C-terminal domain-containing protein</fullName>
    </recommendedName>
</protein>
<dbReference type="InterPro" id="IPR027417">
    <property type="entry name" value="P-loop_NTPase"/>
</dbReference>
<reference evidence="1 2" key="1">
    <citation type="submission" date="2017-05" db="EMBL/GenBank/DDBJ databases">
        <title>Vagococcus spp. assemblies.</title>
        <authorList>
            <person name="Gulvik C.A."/>
        </authorList>
    </citation>
    <scope>NUCLEOTIDE SEQUENCE [LARGE SCALE GENOMIC DNA]</scope>
    <source>
        <strain evidence="1 2">NCFB 2777</strain>
    </source>
</reference>
<comment type="caution">
    <text evidence="1">The sequence shown here is derived from an EMBL/GenBank/DDBJ whole genome shotgun (WGS) entry which is preliminary data.</text>
</comment>
<dbReference type="SUPFAM" id="SSF52540">
    <property type="entry name" value="P-loop containing nucleoside triphosphate hydrolases"/>
    <property type="match status" value="1"/>
</dbReference>
<organism evidence="1 2">
    <name type="scientific">Vagococcus salmoninarum</name>
    <dbReference type="NCBI Taxonomy" id="2739"/>
    <lineage>
        <taxon>Bacteria</taxon>
        <taxon>Bacillati</taxon>
        <taxon>Bacillota</taxon>
        <taxon>Bacilli</taxon>
        <taxon>Lactobacillales</taxon>
        <taxon>Enterococcaceae</taxon>
        <taxon>Vagococcus</taxon>
    </lineage>
</organism>
<proteinExistence type="predicted"/>
<sequence>MKAENKKIIQSWLLVERLKAGELPELDRQRQLFKEGTVDVTGFTNIASGNSSYLYFGVYPSEQIKDVVAKYFKESAIPVMAEEVLYYTLACQLDDKGNYISNSLVIPDNQFMLQELLTKEKINLTFENIVAASQRAKEMIEPELVAIFKSGISKEALTKTNKMIKKHFNYQWLKDKVYSIPNVSIKNQPIETNQGLINDLSDILASQENSFVLENYLTGKADFTEISHNLELLNSILKLNNIPDGRWPSTINHKLNMMQQVAVNLVLNENKAIHAINTPPGTGKMTVLKDIIAGLVVQRAEKMVTFKEPEDAFEHLGMIDIKGETLHRYELSSLLKGYGVVVATEDEEAALGLTKKLGKGQEIIHGIDRFAPGEQSYGELVREMNLFPEYVRYLVEKAPNSSRQHLLNDYWGLFSLPLGKAELTNQVFERMLGGLTLEDGTDVHSLYQQLKNEGFIQRNWEQACGDFAATKAEIVAEEAKIKRHWEVTEQIGPLAAKVKVAEENTREAISLMAENTRGLEKNLNRLKDVQEKIRLLPKPTWFKQLIWKITGKKNELLAHYHSEISELTKQKAMFELVRVNLIKKIEELEYNQKMAKSEFASARHFSRSLGLHFEKNEYQTIKSDLQRDETERQKTVPWLTKKLNYLRGKYFIQGLVIHKLFNQSNSTKIYSALTALKKRQQLNLDNPKEQALLLESWKIFHLLIPVVSTNLASLGELYAGLGPGSIDYLLIEQGNNQSPQAGVGGMWRAKQVVVLGDESQEFPVKLFSDTLFKNVAATNKLTSSYLSATSSLQHLASLASAYGTTKTTGQRLGIPLWVQRRCLNPMFEITNQLSYEGKLIQGVPAIIAKQGQVSWIDSQGVAIKKQYVLEQSEALLNALTHTKRLQDILVLTPFKTVAEETRNYLRQHAQAFSHYSIKEVESWLQESIGTVANLQTKGRSSLYFICGTDEKTDEDANWSCQDPNLLSMAISQAKKELVMIGDYQRFKEKAYYQVIANQTQKIISK</sequence>
<evidence type="ECO:0008006" key="3">
    <source>
        <dbReference type="Google" id="ProtNLM"/>
    </source>
</evidence>
<dbReference type="EMBL" id="NGJU01000009">
    <property type="protein sequence ID" value="RST95724.1"/>
    <property type="molecule type" value="Genomic_DNA"/>
</dbReference>
<dbReference type="Proteomes" id="UP000287239">
    <property type="component" value="Unassembled WGS sequence"/>
</dbReference>
<dbReference type="OrthoDB" id="9757917at2"/>